<dbReference type="Proteomes" id="UP000623926">
    <property type="component" value="Plasmid unnamed3"/>
</dbReference>
<geneLocation type="plasmid" evidence="2 3">
    <name>unnamed1</name>
</geneLocation>
<dbReference type="EMBL" id="CP070247">
    <property type="protein sequence ID" value="QRV39204.1"/>
    <property type="molecule type" value="Genomic_DNA"/>
</dbReference>
<organism evidence="1 4">
    <name type="scientific">Streptomyces californicus</name>
    <dbReference type="NCBI Taxonomy" id="67351"/>
    <lineage>
        <taxon>Bacteria</taxon>
        <taxon>Bacillati</taxon>
        <taxon>Actinomycetota</taxon>
        <taxon>Actinomycetes</taxon>
        <taxon>Kitasatosporales</taxon>
        <taxon>Streptomycetaceae</taxon>
        <taxon>Streptomyces</taxon>
    </lineage>
</organism>
<evidence type="ECO:0000313" key="4">
    <source>
        <dbReference type="Proteomes" id="UP000623926"/>
    </source>
</evidence>
<proteinExistence type="predicted"/>
<protein>
    <submittedName>
        <fullName evidence="1">Uncharacterized protein</fullName>
    </submittedName>
</protein>
<evidence type="ECO:0000313" key="2">
    <source>
        <dbReference type="EMBL" id="QRV45842.1"/>
    </source>
</evidence>
<name>A0ABD7D6U9_9ACTN</name>
<keyword evidence="3" id="KW-1185">Reference proteome</keyword>
<dbReference type="EMBL" id="CP070250">
    <property type="protein sequence ID" value="QRV45842.1"/>
    <property type="molecule type" value="Genomic_DNA"/>
</dbReference>
<evidence type="ECO:0000313" key="1">
    <source>
        <dbReference type="EMBL" id="QRV39204.1"/>
    </source>
</evidence>
<keyword evidence="1" id="KW-0614">Plasmid</keyword>
<evidence type="ECO:0000313" key="3">
    <source>
        <dbReference type="Proteomes" id="UP000598054"/>
    </source>
</evidence>
<sequence length="125" mass="12611">MSTLRGECGPRAVQAFVEDAHQAGAVLDAARGALEWDGQAAFGFAEDDFGEGAAAVALGQCGGETPDVGGDRAGVAGELEGDLLVVAGREVRVLPREDGGDEGLVRGAVQGQFGVQQALGIWSTA</sequence>
<gene>
    <name evidence="2" type="ORF">I6J41_34160</name>
    <name evidence="1" type="ORF">I6J42_34595</name>
</gene>
<reference evidence="3 4" key="1">
    <citation type="submission" date="2021-02" db="EMBL/GenBank/DDBJ databases">
        <title>FDA dAtabase for Regulatory Grade micrObial Sequences (FDA-ARGOS): Supporting development and validation of Infectious Disease Dx tests.</title>
        <authorList>
            <person name="Sproer C."/>
            <person name="Gronow S."/>
            <person name="Severitt S."/>
            <person name="Schroder I."/>
            <person name="Tallon L."/>
            <person name="Sadzewicz L."/>
            <person name="Zhao X."/>
            <person name="Boylan J."/>
            <person name="Ott S."/>
            <person name="Bowen H."/>
            <person name="Vavikolanu K."/>
            <person name="Mehta A."/>
            <person name="Aluvathingal J."/>
            <person name="Nadendla S."/>
            <person name="Lowell S."/>
            <person name="Myers T."/>
            <person name="Yan Y."/>
            <person name="Sichtig H."/>
        </authorList>
    </citation>
    <scope>NUCLEOTIDE SEQUENCE [LARGE SCALE GENOMIC DNA]</scope>
    <source>
        <strain evidence="2 3">FDAARGOS_1211</strain>
        <strain evidence="1 4">FDAARGOS_1212</strain>
        <plasmid evidence="2 3">unnamed1</plasmid>
        <plasmid evidence="1 4">unnamed3</plasmid>
    </source>
</reference>
<geneLocation type="plasmid" evidence="1 4">
    <name>unnamed3</name>
</geneLocation>
<dbReference type="Proteomes" id="UP000598054">
    <property type="component" value="Plasmid unnamed1"/>
</dbReference>
<accession>A0ABD7D6U9</accession>
<dbReference type="AlphaFoldDB" id="A0ABD7D6U9"/>